<evidence type="ECO:0000313" key="1">
    <source>
        <dbReference type="EMBL" id="JAE26115.1"/>
    </source>
</evidence>
<dbReference type="EMBL" id="GBRH01171781">
    <property type="protein sequence ID" value="JAE26115.1"/>
    <property type="molecule type" value="Transcribed_RNA"/>
</dbReference>
<organism evidence="1">
    <name type="scientific">Arundo donax</name>
    <name type="common">Giant reed</name>
    <name type="synonym">Donax arundinaceus</name>
    <dbReference type="NCBI Taxonomy" id="35708"/>
    <lineage>
        <taxon>Eukaryota</taxon>
        <taxon>Viridiplantae</taxon>
        <taxon>Streptophyta</taxon>
        <taxon>Embryophyta</taxon>
        <taxon>Tracheophyta</taxon>
        <taxon>Spermatophyta</taxon>
        <taxon>Magnoliopsida</taxon>
        <taxon>Liliopsida</taxon>
        <taxon>Poales</taxon>
        <taxon>Poaceae</taxon>
        <taxon>PACMAD clade</taxon>
        <taxon>Arundinoideae</taxon>
        <taxon>Arundineae</taxon>
        <taxon>Arundo</taxon>
    </lineage>
</organism>
<reference evidence="1" key="2">
    <citation type="journal article" date="2015" name="Data Brief">
        <title>Shoot transcriptome of the giant reed, Arundo donax.</title>
        <authorList>
            <person name="Barrero R.A."/>
            <person name="Guerrero F.D."/>
            <person name="Moolhuijzen P."/>
            <person name="Goolsby J.A."/>
            <person name="Tidwell J."/>
            <person name="Bellgard S.E."/>
            <person name="Bellgard M.I."/>
        </authorList>
    </citation>
    <scope>NUCLEOTIDE SEQUENCE</scope>
    <source>
        <tissue evidence="1">Shoot tissue taken approximately 20 cm above the soil surface</tissue>
    </source>
</reference>
<reference evidence="1" key="1">
    <citation type="submission" date="2014-09" db="EMBL/GenBank/DDBJ databases">
        <authorList>
            <person name="Magalhaes I.L.F."/>
            <person name="Oliveira U."/>
            <person name="Santos F.R."/>
            <person name="Vidigal T.H.D.A."/>
            <person name="Brescovit A.D."/>
            <person name="Santos A.J."/>
        </authorList>
    </citation>
    <scope>NUCLEOTIDE SEQUENCE</scope>
    <source>
        <tissue evidence="1">Shoot tissue taken approximately 20 cm above the soil surface</tissue>
    </source>
</reference>
<sequence>MRPSPSLDPSRRQLCTPRVAARARNMFDGLPRSARAHPGPRSWGHLELKIPCSLLLQRVA</sequence>
<protein>
    <submittedName>
        <fullName evidence="1">Uncharacterized protein</fullName>
    </submittedName>
</protein>
<proteinExistence type="predicted"/>
<name>A0A0A9GLZ7_ARUDO</name>
<dbReference type="AlphaFoldDB" id="A0A0A9GLZ7"/>
<accession>A0A0A9GLZ7</accession>